<organism evidence="5">
    <name type="scientific">mine drainage metagenome</name>
    <dbReference type="NCBI Taxonomy" id="410659"/>
    <lineage>
        <taxon>unclassified sequences</taxon>
        <taxon>metagenomes</taxon>
        <taxon>ecological metagenomes</taxon>
    </lineage>
</organism>
<dbReference type="CDD" id="cd13563">
    <property type="entry name" value="PBP2_SsuA_like_6"/>
    <property type="match status" value="1"/>
</dbReference>
<name>A0A1J5TF42_9ZZZZ</name>
<gene>
    <name evidence="5" type="primary">ssuA_2</name>
    <name evidence="5" type="ORF">GALL_60470</name>
</gene>
<comment type="caution">
    <text evidence="5">The sequence shown here is derived from an EMBL/GenBank/DDBJ whole genome shotgun (WGS) entry which is preliminary data.</text>
</comment>
<sequence length="334" mass="36043">MHRSSFFTRFSARTVLTATAFTASLLFTGLSNAAEPLKVGYSDWPGWVAWQVAIEKGWFKEAGVDVKFEWFDYVASMDAFTAGKIDGVTVTNGDALVTGSGGAKNVMILLTDYSNGNDMIVGKPGIKSLKDLKGKKIGLETGFVEHLLLLNGLEKAGMKESDVTIVNTKTNETPQALASGDLAAIGAWQPNSGEAMNLVPGAKPIYTSADEPGLIYDVLTVSPTSLSSRKADWQKVVKVWDKVVTYINDPKTQPDAVKIMAARVGIKPEAYLPLLKGTKLLSLEDGKKIFVKANGFKSLYGSTKIADDFNVKYGVYKKPMDLSRAINPSLATAK</sequence>
<keyword evidence="3" id="KW-0732">Signal</keyword>
<dbReference type="PANTHER" id="PTHR30024:SF47">
    <property type="entry name" value="TAURINE-BINDING PERIPLASMIC PROTEIN"/>
    <property type="match status" value="1"/>
</dbReference>
<proteinExistence type="inferred from homology"/>
<accession>A0A1J5TF42</accession>
<feature type="domain" description="SsuA/THI5-like" evidence="4">
    <location>
        <begin position="52"/>
        <end position="189"/>
    </location>
</feature>
<dbReference type="PANTHER" id="PTHR30024">
    <property type="entry name" value="ALIPHATIC SULFONATES-BINDING PROTEIN-RELATED"/>
    <property type="match status" value="1"/>
</dbReference>
<evidence type="ECO:0000256" key="3">
    <source>
        <dbReference type="ARBA" id="ARBA00022729"/>
    </source>
</evidence>
<comment type="subcellular location">
    <subcellularLocation>
        <location evidence="1">Periplasm</location>
    </subcellularLocation>
</comment>
<comment type="similarity">
    <text evidence="2">Belongs to the bacterial solute-binding protein SsuA/TauA family.</text>
</comment>
<dbReference type="GO" id="GO:0042597">
    <property type="term" value="C:periplasmic space"/>
    <property type="evidence" value="ECO:0007669"/>
    <property type="project" value="UniProtKB-SubCell"/>
</dbReference>
<dbReference type="SUPFAM" id="SSF53850">
    <property type="entry name" value="Periplasmic binding protein-like II"/>
    <property type="match status" value="1"/>
</dbReference>
<dbReference type="Pfam" id="PF09084">
    <property type="entry name" value="NMT1"/>
    <property type="match status" value="1"/>
</dbReference>
<protein>
    <submittedName>
        <fullName evidence="5">Putative aliphatic sulfonates-binding protein</fullName>
    </submittedName>
</protein>
<dbReference type="AlphaFoldDB" id="A0A1J5TF42"/>
<dbReference type="EMBL" id="MLJW01000017">
    <property type="protein sequence ID" value="OIR12348.1"/>
    <property type="molecule type" value="Genomic_DNA"/>
</dbReference>
<evidence type="ECO:0000313" key="5">
    <source>
        <dbReference type="EMBL" id="OIR12348.1"/>
    </source>
</evidence>
<evidence type="ECO:0000259" key="4">
    <source>
        <dbReference type="Pfam" id="PF09084"/>
    </source>
</evidence>
<evidence type="ECO:0000256" key="1">
    <source>
        <dbReference type="ARBA" id="ARBA00004418"/>
    </source>
</evidence>
<dbReference type="InterPro" id="IPR015168">
    <property type="entry name" value="SsuA/THI5"/>
</dbReference>
<reference evidence="5" key="1">
    <citation type="submission" date="2016-10" db="EMBL/GenBank/DDBJ databases">
        <title>Sequence of Gallionella enrichment culture.</title>
        <authorList>
            <person name="Poehlein A."/>
            <person name="Muehling M."/>
            <person name="Daniel R."/>
        </authorList>
    </citation>
    <scope>NUCLEOTIDE SEQUENCE</scope>
</reference>
<dbReference type="Gene3D" id="3.40.190.10">
    <property type="entry name" value="Periplasmic binding protein-like II"/>
    <property type="match status" value="2"/>
</dbReference>
<evidence type="ECO:0000256" key="2">
    <source>
        <dbReference type="ARBA" id="ARBA00010742"/>
    </source>
</evidence>